<sequence>MLAFRRKYFRTPTANHSTTLLLDRIAVGVLLLLIGLLHFGLLGMGAPCGTKLQAASIAHGISASPKLDHRVRVVGLALVAKKLHTEQELVGTLASSIAMLLLATQLLWRLLWSKAPKPTIHSKCKTELNEGTISLIVNIALKEKGTANYMRTPLRLPVHKLGTGDKKEDRQVRITKQLASFLSSVYFLLINCSLAYNQCVKQYANHLERCDFGQHLTRACIVSRHLFVYQAVSIVDNIQHHRLRWLGHVIHMTRHCLPRRVLFSVRRKPRIGQRLTWQKGTNELVKRFELLVLYGFKEKVCVTRLRLVGY</sequence>
<evidence type="ECO:0000313" key="2">
    <source>
        <dbReference type="EMBL" id="GAA36306.2"/>
    </source>
</evidence>
<keyword evidence="3" id="KW-1185">Reference proteome</keyword>
<feature type="transmembrane region" description="Helical" evidence="1">
    <location>
        <begin position="89"/>
        <end position="108"/>
    </location>
</feature>
<keyword evidence="1" id="KW-0812">Transmembrane</keyword>
<dbReference type="EMBL" id="DF143950">
    <property type="protein sequence ID" value="GAA36306.2"/>
    <property type="molecule type" value="Genomic_DNA"/>
</dbReference>
<gene>
    <name evidence="2" type="ORF">CLF_106418</name>
</gene>
<dbReference type="Proteomes" id="UP000008909">
    <property type="component" value="Unassembled WGS sequence"/>
</dbReference>
<proteinExistence type="predicted"/>
<keyword evidence="1" id="KW-0472">Membrane</keyword>
<evidence type="ECO:0000256" key="1">
    <source>
        <dbReference type="SAM" id="Phobius"/>
    </source>
</evidence>
<feature type="transmembrane region" description="Helical" evidence="1">
    <location>
        <begin position="21"/>
        <end position="42"/>
    </location>
</feature>
<protein>
    <submittedName>
        <fullName evidence="2">Uncharacterized protein</fullName>
    </submittedName>
</protein>
<evidence type="ECO:0000313" key="3">
    <source>
        <dbReference type="Proteomes" id="UP000008909"/>
    </source>
</evidence>
<name>H2KTV7_CLOSI</name>
<accession>H2KTV7</accession>
<dbReference type="AlphaFoldDB" id="H2KTV7"/>
<organism evidence="2 3">
    <name type="scientific">Clonorchis sinensis</name>
    <name type="common">Chinese liver fluke</name>
    <dbReference type="NCBI Taxonomy" id="79923"/>
    <lineage>
        <taxon>Eukaryota</taxon>
        <taxon>Metazoa</taxon>
        <taxon>Spiralia</taxon>
        <taxon>Lophotrochozoa</taxon>
        <taxon>Platyhelminthes</taxon>
        <taxon>Trematoda</taxon>
        <taxon>Digenea</taxon>
        <taxon>Opisthorchiida</taxon>
        <taxon>Opisthorchiata</taxon>
        <taxon>Opisthorchiidae</taxon>
        <taxon>Clonorchis</taxon>
    </lineage>
</organism>
<keyword evidence="1" id="KW-1133">Transmembrane helix</keyword>
<reference evidence="2" key="1">
    <citation type="journal article" date="2011" name="Genome Biol.">
        <title>The draft genome of the carcinogenic human liver fluke Clonorchis sinensis.</title>
        <authorList>
            <person name="Wang X."/>
            <person name="Chen W."/>
            <person name="Huang Y."/>
            <person name="Sun J."/>
            <person name="Men J."/>
            <person name="Liu H."/>
            <person name="Luo F."/>
            <person name="Guo L."/>
            <person name="Lv X."/>
            <person name="Deng C."/>
            <person name="Zhou C."/>
            <person name="Fan Y."/>
            <person name="Li X."/>
            <person name="Huang L."/>
            <person name="Hu Y."/>
            <person name="Liang C."/>
            <person name="Hu X."/>
            <person name="Xu J."/>
            <person name="Yu X."/>
        </authorList>
    </citation>
    <scope>NUCLEOTIDE SEQUENCE [LARGE SCALE GENOMIC DNA]</scope>
    <source>
        <strain evidence="2">Henan</strain>
    </source>
</reference>